<organism evidence="1">
    <name type="scientific">Hexamita inflata</name>
    <dbReference type="NCBI Taxonomy" id="28002"/>
    <lineage>
        <taxon>Eukaryota</taxon>
        <taxon>Metamonada</taxon>
        <taxon>Diplomonadida</taxon>
        <taxon>Hexamitidae</taxon>
        <taxon>Hexamitinae</taxon>
        <taxon>Hexamita</taxon>
    </lineage>
</organism>
<evidence type="ECO:0000313" key="2">
    <source>
        <dbReference type="EMBL" id="CAL6073270.1"/>
    </source>
</evidence>
<gene>
    <name evidence="2" type="ORF">HINF_LOCUS56022</name>
    <name evidence="1" type="ORF">HINF_LOCUS6545</name>
</gene>
<dbReference type="Proteomes" id="UP001642409">
    <property type="component" value="Unassembled WGS sequence"/>
</dbReference>
<sequence>MALNAQNEVKIRTTSAYQKMNLELEQLKKKRATPQQIDDPSLIEDLKIKQLVLTMKSRIKMSNTQSVTLQVPNCYVTQSQLIGSEMGMSIMQKHGPGLFDEPQFHIPSPTKYNTDKSSLSQSGGGISIDHQVYKIKHPERKLPTPGPGSYTIANNIQIKEKLVPFKPEKQIIFPGPLDYRKEKQSPEKQPGNQITRNQVPKIQRYDFKENTPGFEYMPLSRSGSASIAIKYNEKPDLITPAPLNTTKALDFLRPKISMSIREKSYNKQMDFDGSEARQVRIEQKIQRIQQKKSVKLTNLLREKLEEGRRELKIGMEGKYATKDERIQYSEQFTPFKTFKTKNPLELHFSLAVCGKFNGILHGAILVQSNYPHNKPKLKIFTPGFKKFQFCQETQYKWDPSHEYHVLIQEFIHSVKKLLEDDVDFAAISDKSKYFKCDQCGTNHELLWEDMRDNTDGWY</sequence>
<reference evidence="1" key="1">
    <citation type="submission" date="2023-06" db="EMBL/GenBank/DDBJ databases">
        <authorList>
            <person name="Kurt Z."/>
        </authorList>
    </citation>
    <scope>NUCLEOTIDE SEQUENCE</scope>
</reference>
<comment type="caution">
    <text evidence="1">The sequence shown here is derived from an EMBL/GenBank/DDBJ whole genome shotgun (WGS) entry which is preliminary data.</text>
</comment>
<protein>
    <submittedName>
        <fullName evidence="2">Hypothetical_protein</fullName>
    </submittedName>
</protein>
<keyword evidence="3" id="KW-1185">Reference proteome</keyword>
<accession>A0AA86NGV4</accession>
<dbReference type="EMBL" id="CATOUU010000169">
    <property type="protein sequence ID" value="CAI9918900.1"/>
    <property type="molecule type" value="Genomic_DNA"/>
</dbReference>
<reference evidence="2 3" key="2">
    <citation type="submission" date="2024-07" db="EMBL/GenBank/DDBJ databases">
        <authorList>
            <person name="Akdeniz Z."/>
        </authorList>
    </citation>
    <scope>NUCLEOTIDE SEQUENCE [LARGE SCALE GENOMIC DNA]</scope>
</reference>
<dbReference type="AlphaFoldDB" id="A0AA86NGV4"/>
<proteinExistence type="predicted"/>
<evidence type="ECO:0000313" key="3">
    <source>
        <dbReference type="Proteomes" id="UP001642409"/>
    </source>
</evidence>
<dbReference type="EMBL" id="CAXDID020000300">
    <property type="protein sequence ID" value="CAL6073270.1"/>
    <property type="molecule type" value="Genomic_DNA"/>
</dbReference>
<evidence type="ECO:0000313" key="1">
    <source>
        <dbReference type="EMBL" id="CAI9918900.1"/>
    </source>
</evidence>
<name>A0AA86NGV4_9EUKA</name>